<dbReference type="GO" id="GO:0016020">
    <property type="term" value="C:membrane"/>
    <property type="evidence" value="ECO:0007669"/>
    <property type="project" value="UniProtKB-SubCell"/>
</dbReference>
<dbReference type="EMBL" id="JACHGB010000006">
    <property type="protein sequence ID" value="MBB5273360.1"/>
    <property type="molecule type" value="Genomic_DNA"/>
</dbReference>
<dbReference type="Pfam" id="PF07947">
    <property type="entry name" value="YhhN"/>
    <property type="match status" value="1"/>
</dbReference>
<keyword evidence="8" id="KW-1185">Reference proteome</keyword>
<accession>A0A7W8HLL4</accession>
<evidence type="ECO:0000256" key="5">
    <source>
        <dbReference type="ARBA" id="ARBA00023136"/>
    </source>
</evidence>
<dbReference type="PANTHER" id="PTHR31885">
    <property type="entry name" value="GH04784P"/>
    <property type="match status" value="1"/>
</dbReference>
<name>A0A7W8HLL4_9BURK</name>
<dbReference type="GO" id="GO:0016787">
    <property type="term" value="F:hydrolase activity"/>
    <property type="evidence" value="ECO:0007669"/>
    <property type="project" value="TreeGrafter"/>
</dbReference>
<feature type="transmembrane region" description="Helical" evidence="6">
    <location>
        <begin position="145"/>
        <end position="165"/>
    </location>
</feature>
<evidence type="ECO:0000313" key="7">
    <source>
        <dbReference type="EMBL" id="MBB5273360.1"/>
    </source>
</evidence>
<feature type="transmembrane region" description="Helical" evidence="6">
    <location>
        <begin position="91"/>
        <end position="109"/>
    </location>
</feature>
<evidence type="ECO:0000256" key="6">
    <source>
        <dbReference type="SAM" id="Phobius"/>
    </source>
</evidence>
<sequence length="244" mass="25251">MTPPDAAPYGPPCSDPSRTRLLVLAIAASAALAIAARLLTIDWLLWALKPLTTVLILLLAARRARGPYARAVLAGLLLSLAGDVLLIPEGLFVGGLAAFLLAHVAYLRAFTRDARFAARAAPFAIVAAIAAGILAVLWPRLPPGLGVPVLAYVAMLGAMTAQAFARHAALRTPATRRAALGGALFLASDALLAIDRFHTDLPLAPLLVLGLYWPAQLLIALSIEPAPRAAGPAGGNLSSPPSPR</sequence>
<dbReference type="InterPro" id="IPR012506">
    <property type="entry name" value="TMEM86B-like"/>
</dbReference>
<evidence type="ECO:0000313" key="8">
    <source>
        <dbReference type="Proteomes" id="UP000532440"/>
    </source>
</evidence>
<dbReference type="PANTHER" id="PTHR31885:SF6">
    <property type="entry name" value="GH04784P"/>
    <property type="match status" value="1"/>
</dbReference>
<comment type="subcellular location">
    <subcellularLocation>
        <location evidence="1">Membrane</location>
        <topology evidence="1">Multi-pass membrane protein</topology>
    </subcellularLocation>
</comment>
<reference evidence="7 8" key="1">
    <citation type="submission" date="2020-08" db="EMBL/GenBank/DDBJ databases">
        <title>Genomic Encyclopedia of Type Strains, Phase IV (KMG-IV): sequencing the most valuable type-strain genomes for metagenomic binning, comparative biology and taxonomic classification.</title>
        <authorList>
            <person name="Goeker M."/>
        </authorList>
    </citation>
    <scope>NUCLEOTIDE SEQUENCE [LARGE SCALE GENOMIC DNA]</scope>
    <source>
        <strain evidence="7 8">DSM 29781</strain>
    </source>
</reference>
<proteinExistence type="inferred from homology"/>
<gene>
    <name evidence="7" type="ORF">HNQ70_003388</name>
</gene>
<keyword evidence="3 6" id="KW-0812">Transmembrane</keyword>
<protein>
    <submittedName>
        <fullName evidence="7">Putative membrane protein YhhN</fullName>
    </submittedName>
</protein>
<dbReference type="AlphaFoldDB" id="A0A7W8HLL4"/>
<evidence type="ECO:0000256" key="3">
    <source>
        <dbReference type="ARBA" id="ARBA00022692"/>
    </source>
</evidence>
<comment type="similarity">
    <text evidence="2">Belongs to the TMEM86 family.</text>
</comment>
<dbReference type="Proteomes" id="UP000532440">
    <property type="component" value="Unassembled WGS sequence"/>
</dbReference>
<comment type="caution">
    <text evidence="7">The sequence shown here is derived from an EMBL/GenBank/DDBJ whole genome shotgun (WGS) entry which is preliminary data.</text>
</comment>
<keyword evidence="5 6" id="KW-0472">Membrane</keyword>
<evidence type="ECO:0000256" key="1">
    <source>
        <dbReference type="ARBA" id="ARBA00004141"/>
    </source>
</evidence>
<feature type="transmembrane region" description="Helical" evidence="6">
    <location>
        <begin position="121"/>
        <end position="139"/>
    </location>
</feature>
<evidence type="ECO:0000256" key="4">
    <source>
        <dbReference type="ARBA" id="ARBA00022989"/>
    </source>
</evidence>
<feature type="transmembrane region" description="Helical" evidence="6">
    <location>
        <begin position="21"/>
        <end position="38"/>
    </location>
</feature>
<dbReference type="RefSeq" id="WP_183969816.1">
    <property type="nucleotide sequence ID" value="NZ_BAABEW010000024.1"/>
</dbReference>
<keyword evidence="4 6" id="KW-1133">Transmembrane helix</keyword>
<evidence type="ECO:0000256" key="2">
    <source>
        <dbReference type="ARBA" id="ARBA00007375"/>
    </source>
</evidence>
<organism evidence="7 8">
    <name type="scientific">Quisquiliibacterium transsilvanicum</name>
    <dbReference type="NCBI Taxonomy" id="1549638"/>
    <lineage>
        <taxon>Bacteria</taxon>
        <taxon>Pseudomonadati</taxon>
        <taxon>Pseudomonadota</taxon>
        <taxon>Betaproteobacteria</taxon>
        <taxon>Burkholderiales</taxon>
        <taxon>Burkholderiaceae</taxon>
        <taxon>Quisquiliibacterium</taxon>
    </lineage>
</organism>